<dbReference type="Proteomes" id="UP000216188">
    <property type="component" value="Unassembled WGS sequence"/>
</dbReference>
<gene>
    <name evidence="1" type="ORF">CEV34_5176</name>
</gene>
<sequence length="37" mass="4286">MSALFLIDQSRSFAPAALYYSAHLEYFKQQFSPISQE</sequence>
<dbReference type="EMBL" id="NNRM01000049">
    <property type="protein sequence ID" value="OYR21012.1"/>
    <property type="molecule type" value="Genomic_DNA"/>
</dbReference>
<protein>
    <submittedName>
        <fullName evidence="1">Uncharacterized protein</fullName>
    </submittedName>
</protein>
<proteinExistence type="predicted"/>
<evidence type="ECO:0000313" key="2">
    <source>
        <dbReference type="Proteomes" id="UP000216188"/>
    </source>
</evidence>
<name>A0A256G1R6_9HYPH</name>
<accession>A0A256G1R6</accession>
<organism evidence="1 2">
    <name type="scientific">Brucella pseudogrignonensis</name>
    <dbReference type="NCBI Taxonomy" id="419475"/>
    <lineage>
        <taxon>Bacteria</taxon>
        <taxon>Pseudomonadati</taxon>
        <taxon>Pseudomonadota</taxon>
        <taxon>Alphaproteobacteria</taxon>
        <taxon>Hyphomicrobiales</taxon>
        <taxon>Brucellaceae</taxon>
        <taxon>Brucella/Ochrobactrum group</taxon>
        <taxon>Brucella</taxon>
    </lineage>
</organism>
<dbReference type="AlphaFoldDB" id="A0A256G1R6"/>
<comment type="caution">
    <text evidence="1">The sequence shown here is derived from an EMBL/GenBank/DDBJ whole genome shotgun (WGS) entry which is preliminary data.</text>
</comment>
<keyword evidence="2" id="KW-1185">Reference proteome</keyword>
<evidence type="ECO:0000313" key="1">
    <source>
        <dbReference type="EMBL" id="OYR21012.1"/>
    </source>
</evidence>
<reference evidence="1 2" key="1">
    <citation type="submission" date="2017-07" db="EMBL/GenBank/DDBJ databases">
        <title>Phylogenetic study on the rhizospheric bacterium Ochrobactrum sp. A44.</title>
        <authorList>
            <person name="Krzyzanowska D.M."/>
            <person name="Ossowicki A."/>
            <person name="Rajewska M."/>
            <person name="Maciag T."/>
            <person name="Kaczynski Z."/>
            <person name="Czerwicka M."/>
            <person name="Jafra S."/>
        </authorList>
    </citation>
    <scope>NUCLEOTIDE SEQUENCE [LARGE SCALE GENOMIC DNA]</scope>
    <source>
        <strain evidence="1 2">CCUG 30717</strain>
    </source>
</reference>